<feature type="compositionally biased region" description="Basic and acidic residues" evidence="2">
    <location>
        <begin position="11"/>
        <end position="29"/>
    </location>
</feature>
<dbReference type="OrthoDB" id="221297at2"/>
<keyword evidence="5" id="KW-1185">Reference proteome</keyword>
<evidence type="ECO:0000259" key="3">
    <source>
        <dbReference type="Pfam" id="PF20256"/>
    </source>
</evidence>
<reference evidence="4 5" key="1">
    <citation type="submission" date="2017-10" db="EMBL/GenBank/DDBJ databases">
        <title>Massilia psychrophilum sp. nov., a novel purple-pigmented bacterium isolated from Tianshan glacier, Xinjiang Municipality, China.</title>
        <authorList>
            <person name="Wang H."/>
        </authorList>
    </citation>
    <scope>NUCLEOTIDE SEQUENCE [LARGE SCALE GENOMIC DNA]</scope>
    <source>
        <strain evidence="4 5">JCM 30813</strain>
    </source>
</reference>
<dbReference type="GO" id="GO:0016491">
    <property type="term" value="F:oxidoreductase activity"/>
    <property type="evidence" value="ECO:0007669"/>
    <property type="project" value="InterPro"/>
</dbReference>
<evidence type="ECO:0000313" key="4">
    <source>
        <dbReference type="EMBL" id="PIL37818.1"/>
    </source>
</evidence>
<dbReference type="Gene3D" id="3.30.365.10">
    <property type="entry name" value="Aldehyde oxidase/xanthine dehydrogenase, molybdopterin binding domain"/>
    <property type="match status" value="2"/>
</dbReference>
<keyword evidence="1" id="KW-0500">Molybdenum</keyword>
<dbReference type="InterPro" id="IPR046867">
    <property type="entry name" value="AldOxase/xan_DH_MoCoBD2"/>
</dbReference>
<dbReference type="EMBL" id="PDOB01000068">
    <property type="protein sequence ID" value="PIL37818.1"/>
    <property type="molecule type" value="Genomic_DNA"/>
</dbReference>
<dbReference type="PANTHER" id="PTHR11908:SF132">
    <property type="entry name" value="ALDEHYDE OXIDASE 1-RELATED"/>
    <property type="match status" value="1"/>
</dbReference>
<dbReference type="PANTHER" id="PTHR11908">
    <property type="entry name" value="XANTHINE DEHYDROGENASE"/>
    <property type="match status" value="1"/>
</dbReference>
<protein>
    <recommendedName>
        <fullName evidence="3">Aldehyde oxidase/xanthine dehydrogenase second molybdopterin binding domain-containing protein</fullName>
    </recommendedName>
</protein>
<evidence type="ECO:0000256" key="1">
    <source>
        <dbReference type="ARBA" id="ARBA00022505"/>
    </source>
</evidence>
<dbReference type="Pfam" id="PF20256">
    <property type="entry name" value="MoCoBD_2"/>
    <property type="match status" value="1"/>
</dbReference>
<evidence type="ECO:0000256" key="2">
    <source>
        <dbReference type="SAM" id="MobiDB-lite"/>
    </source>
</evidence>
<feature type="compositionally biased region" description="Basic and acidic residues" evidence="2">
    <location>
        <begin position="47"/>
        <end position="56"/>
    </location>
</feature>
<proteinExistence type="predicted"/>
<gene>
    <name evidence="4" type="ORF">CR103_21415</name>
</gene>
<comment type="caution">
    <text evidence="4">The sequence shown here is derived from an EMBL/GenBank/DDBJ whole genome shotgun (WGS) entry which is preliminary data.</text>
</comment>
<dbReference type="InterPro" id="IPR016208">
    <property type="entry name" value="Ald_Oxase/xanthine_DH-like"/>
</dbReference>
<feature type="region of interest" description="Disordered" evidence="2">
    <location>
        <begin position="1"/>
        <end position="57"/>
    </location>
</feature>
<sequence length="280" mass="29380">MAPPSELSFDDANRKPPSDRSLARGHGVETGRLPGQAGARTYSIGRPAKDAADDGAARAPGRLTGSFALASALDELACALHINPASDLPFSAKPLRECYRVGAERFGWSRQTAEPCSMRDGRTLVGWGMATATYPAHMWPAKASASIRADGTALERSGSQDFGTGIYTVMTQIAAGALGMAVSKVTFELGDTGLPEAPASGGSQTVASVGPAVYAAAKAARAKQVQIAVEDTLSPRRSLAADDVIAVNGWLIGRNYSDMRESMVAMVKRHAAWARSACRW</sequence>
<dbReference type="Proteomes" id="UP000228593">
    <property type="component" value="Unassembled WGS sequence"/>
</dbReference>
<dbReference type="SUPFAM" id="SSF56003">
    <property type="entry name" value="Molybdenum cofactor-binding domain"/>
    <property type="match status" value="1"/>
</dbReference>
<organism evidence="4 5">
    <name type="scientific">Massilia psychrophila</name>
    <dbReference type="NCBI Taxonomy" id="1603353"/>
    <lineage>
        <taxon>Bacteria</taxon>
        <taxon>Pseudomonadati</taxon>
        <taxon>Pseudomonadota</taxon>
        <taxon>Betaproteobacteria</taxon>
        <taxon>Burkholderiales</taxon>
        <taxon>Oxalobacteraceae</taxon>
        <taxon>Telluria group</taxon>
        <taxon>Massilia</taxon>
    </lineage>
</organism>
<name>A0A2G8SWE9_9BURK</name>
<accession>A0A2G8SWE9</accession>
<dbReference type="GO" id="GO:0005506">
    <property type="term" value="F:iron ion binding"/>
    <property type="evidence" value="ECO:0007669"/>
    <property type="project" value="InterPro"/>
</dbReference>
<dbReference type="InterPro" id="IPR037165">
    <property type="entry name" value="AldOxase/xan_DH_Mopterin-bd_sf"/>
</dbReference>
<dbReference type="AlphaFoldDB" id="A0A2G8SWE9"/>
<feature type="domain" description="Aldehyde oxidase/xanthine dehydrogenase second molybdopterin binding" evidence="3">
    <location>
        <begin position="103"/>
        <end position="241"/>
    </location>
</feature>
<evidence type="ECO:0000313" key="5">
    <source>
        <dbReference type="Proteomes" id="UP000228593"/>
    </source>
</evidence>